<gene>
    <name evidence="1" type="ORF">FLL46_08300</name>
</gene>
<dbReference type="EMBL" id="VIKS01000004">
    <property type="protein sequence ID" value="TQV88513.1"/>
    <property type="molecule type" value="Genomic_DNA"/>
</dbReference>
<reference evidence="1 2" key="1">
    <citation type="submission" date="2019-07" db="EMBL/GenBank/DDBJ databases">
        <title>Draft genome for Aliikangiella sp. M105.</title>
        <authorList>
            <person name="Wang G."/>
        </authorList>
    </citation>
    <scope>NUCLEOTIDE SEQUENCE [LARGE SCALE GENOMIC DNA]</scope>
    <source>
        <strain evidence="1 2">M105</strain>
    </source>
</reference>
<dbReference type="RefSeq" id="WP_142893021.1">
    <property type="nucleotide sequence ID" value="NZ_ML660162.1"/>
</dbReference>
<keyword evidence="2" id="KW-1185">Reference proteome</keyword>
<evidence type="ECO:0000313" key="2">
    <source>
        <dbReference type="Proteomes" id="UP000315439"/>
    </source>
</evidence>
<sequence>MAESRDYLELSFRSIECFADDGKLDAAELGKLLDIAEKDGEIDQNEIRVLNNIISRIKPHEVDEAMKMKLEEVSKKIAM</sequence>
<proteinExistence type="predicted"/>
<dbReference type="OrthoDB" id="6025350at2"/>
<accession>A0A545UGJ1</accession>
<dbReference type="AlphaFoldDB" id="A0A545UGJ1"/>
<comment type="caution">
    <text evidence="1">The sequence shown here is derived from an EMBL/GenBank/DDBJ whole genome shotgun (WGS) entry which is preliminary data.</text>
</comment>
<dbReference type="Proteomes" id="UP000315439">
    <property type="component" value="Unassembled WGS sequence"/>
</dbReference>
<protein>
    <submittedName>
        <fullName evidence="1">Uncharacterized protein</fullName>
    </submittedName>
</protein>
<evidence type="ECO:0000313" key="1">
    <source>
        <dbReference type="EMBL" id="TQV88513.1"/>
    </source>
</evidence>
<name>A0A545UGJ1_9GAMM</name>
<organism evidence="1 2">
    <name type="scientific">Aliikangiella coralliicola</name>
    <dbReference type="NCBI Taxonomy" id="2592383"/>
    <lineage>
        <taxon>Bacteria</taxon>
        <taxon>Pseudomonadati</taxon>
        <taxon>Pseudomonadota</taxon>
        <taxon>Gammaproteobacteria</taxon>
        <taxon>Oceanospirillales</taxon>
        <taxon>Pleioneaceae</taxon>
        <taxon>Aliikangiella</taxon>
    </lineage>
</organism>